<dbReference type="Gene3D" id="3.30.1360.10">
    <property type="entry name" value="RNA polymerase, RBP11-like subunit"/>
    <property type="match status" value="2"/>
</dbReference>
<dbReference type="Pfam" id="PF01193">
    <property type="entry name" value="RNA_pol_L"/>
    <property type="match status" value="1"/>
</dbReference>
<name>A0ABM1F9K5_PRICU</name>
<dbReference type="RefSeq" id="XP_014681126.1">
    <property type="nucleotide sequence ID" value="XM_014825640.1"/>
</dbReference>
<dbReference type="InterPro" id="IPR036643">
    <property type="entry name" value="RNApol_insert_sf"/>
</dbReference>
<dbReference type="SMART" id="SM00662">
    <property type="entry name" value="RPOLD"/>
    <property type="match status" value="1"/>
</dbReference>
<evidence type="ECO:0000256" key="2">
    <source>
        <dbReference type="ARBA" id="ARBA00023163"/>
    </source>
</evidence>
<protein>
    <submittedName>
        <fullName evidence="5">DNA-directed RNA polymerase II subunit RPB3-like isoform X2</fullName>
    </submittedName>
</protein>
<dbReference type="PANTHER" id="PTHR11800:SF2">
    <property type="entry name" value="DNA-DIRECTED RNA POLYMERASE II SUBUNIT RPB3"/>
    <property type="match status" value="1"/>
</dbReference>
<evidence type="ECO:0000256" key="1">
    <source>
        <dbReference type="ARBA" id="ARBA00022478"/>
    </source>
</evidence>
<dbReference type="HAMAP" id="MF_00320">
    <property type="entry name" value="RNApol_arch_Rpo3"/>
    <property type="match status" value="1"/>
</dbReference>
<dbReference type="InterPro" id="IPR011263">
    <property type="entry name" value="DNA-dir_RNA_pol_RpoA/D/Rpb3"/>
</dbReference>
<organism evidence="4 5">
    <name type="scientific">Priapulus caudatus</name>
    <name type="common">Priapulid worm</name>
    <dbReference type="NCBI Taxonomy" id="37621"/>
    <lineage>
        <taxon>Eukaryota</taxon>
        <taxon>Metazoa</taxon>
        <taxon>Ecdysozoa</taxon>
        <taxon>Scalidophora</taxon>
        <taxon>Priapulida</taxon>
        <taxon>Priapulimorpha</taxon>
        <taxon>Priapulimorphida</taxon>
        <taxon>Priapulidae</taxon>
        <taxon>Priapulus</taxon>
    </lineage>
</organism>
<keyword evidence="4" id="KW-1185">Reference proteome</keyword>
<dbReference type="SUPFAM" id="SSF55257">
    <property type="entry name" value="RBP11-like subunits of RNA polymerase"/>
    <property type="match status" value="1"/>
</dbReference>
<evidence type="ECO:0000313" key="4">
    <source>
        <dbReference type="Proteomes" id="UP000695022"/>
    </source>
</evidence>
<dbReference type="SUPFAM" id="SSF56553">
    <property type="entry name" value="Insert subdomain of RNA polymerase alpha subunit"/>
    <property type="match status" value="1"/>
</dbReference>
<feature type="domain" description="DNA-directed RNA polymerase RpoA/D/Rpb3-type" evidence="3">
    <location>
        <begin position="18"/>
        <end position="220"/>
    </location>
</feature>
<keyword evidence="1" id="KW-0240">DNA-directed RNA polymerase</keyword>
<dbReference type="GeneID" id="106821006"/>
<dbReference type="Proteomes" id="UP000695022">
    <property type="component" value="Unplaced"/>
</dbReference>
<dbReference type="CDD" id="cd07031">
    <property type="entry name" value="RNAP_II_RPB3"/>
    <property type="match status" value="1"/>
</dbReference>
<proteinExistence type="inferred from homology"/>
<accession>A0ABM1F9K5</accession>
<dbReference type="InterPro" id="IPR050518">
    <property type="entry name" value="Rpo3/RPB3_RNA_Pol_subunit"/>
</dbReference>
<dbReference type="InterPro" id="IPR022842">
    <property type="entry name" value="RNAP_Rpo3/Rpb3/RPAC1"/>
</dbReference>
<evidence type="ECO:0000259" key="3">
    <source>
        <dbReference type="SMART" id="SM00662"/>
    </source>
</evidence>
<dbReference type="PANTHER" id="PTHR11800">
    <property type="entry name" value="DNA-DIRECTED RNA POLYMERASE"/>
    <property type="match status" value="1"/>
</dbReference>
<dbReference type="Gene3D" id="2.170.120.12">
    <property type="entry name" value="DNA-directed RNA polymerase, insert domain"/>
    <property type="match status" value="1"/>
</dbReference>
<dbReference type="InterPro" id="IPR036603">
    <property type="entry name" value="RBP11-like"/>
</dbReference>
<sequence>MPYANQPTIHVSELTEESVKFYIEDTDLSVANAIRRVLIAEVPTLAIDWIQLEANSTVLHDEFIAHRVGLIPLTCDDAIDKMQYSRVTSRHRGDDDPNDYGEVDDILIVKLRKGQELKFQAYAKKGFGKEHAKWSPTTGVCFEYDPDNILRHTTYPKPEEWPKSEHSEIDEETAQGEFDFQAKANKFFFNCETSGALQPENIMLSGLAILKRKLGDLQTQLGHEIQADVLAIT</sequence>
<reference evidence="5" key="1">
    <citation type="submission" date="2025-08" db="UniProtKB">
        <authorList>
            <consortium name="RefSeq"/>
        </authorList>
    </citation>
    <scope>IDENTIFICATION</scope>
</reference>
<evidence type="ECO:0000313" key="5">
    <source>
        <dbReference type="RefSeq" id="XP_014681126.1"/>
    </source>
</evidence>
<keyword evidence="2" id="KW-0804">Transcription</keyword>
<gene>
    <name evidence="5" type="primary">LOC106821006</name>
</gene>